<protein>
    <submittedName>
        <fullName evidence="2">Uncharacterized protein</fullName>
    </submittedName>
</protein>
<keyword evidence="1" id="KW-0812">Transmembrane</keyword>
<dbReference type="Proteomes" id="UP001516464">
    <property type="component" value="Unassembled WGS sequence"/>
</dbReference>
<feature type="transmembrane region" description="Helical" evidence="1">
    <location>
        <begin position="1142"/>
        <end position="1167"/>
    </location>
</feature>
<evidence type="ECO:0000313" key="2">
    <source>
        <dbReference type="EMBL" id="KAF7682818.1"/>
    </source>
</evidence>
<accession>A0ABQ7HXD2</accession>
<feature type="transmembrane region" description="Helical" evidence="1">
    <location>
        <begin position="14"/>
        <end position="36"/>
    </location>
</feature>
<sequence>MNEEMLYPRIMNRIAFYLVSACVLSLWFYCFAFKILCVLSKIFTICNNLNFFVSYDPKNSEMAVIDVLGGNVKFPINLVLSDVNIEFYLDDKEKIPFASIHSNEDIIIRKKSPLNIKHKFVVNTLLESLNNNAITGIKADLSVICVKIDATIKSKIVNIKLNNYLYKKKFEGNKISEPIVTFFDARNDKKRAEILFSVSFPIMVYLNLAPFKCSLYYGKNALCILVFNFICSNKITKNGNNNNNKKKEFFFIIRVKIVCKKYQAPIVNKLIKTKLIKNEIEHIHFDDFNLINTECNDYNYIKLIKTVMNLLLAKISNGTIRSEKHHNRCCYSPAIVEVNLKGFDREKEIQVKIDKEFINNNIKSTAIHFRNQKKNLKFKLVCNASCMVGPIFHAIVDIRFDITGLKILIKLDKFDIYEAIKGIFGIDYPISFYITGENCVLGSILAGIEVCVDKKKHLYIRTMNYFKTISYNRSTIEKSERKSKALKNCRVIDIKIEEYDDFSDRIYLKLPKHVFGNYCSIYFDTFTLCISKLLNALFNKDFSFIQSFEIRIMENKISVAMNELFKFSNLYKFIFADKEIEIDIISRRNMSSNKSESSTMKKLLDMIKLNNKNNCALERHFTSIIGKTKIYPKKIISLYNYIIDISIDEPYKEKCFDVIFNLTLSEFDRIRIVNMDNMVETTSNPPIVSNQSSLNIKSNKEINLSLKIIDNEISIFTRKDVELNIYFKLLNKSISLPTKIGLCPDESMRSTLAYALNAVAKQCEFYLPLCSEKTDDNTITKIENSLCLSHLDEDTSDKSYKKDKDLIIKIYELLFDDTNIAFKGIIVLPINENDKYLTINIPNIKIYDYTLANEDDLLFSLESNGFDNNYIYFDVKFSTELLLKSNVRLKFGDHFACINLEEVKHLYKELFLKKSNDNSSKWHINSYSNEVIIENHFLFKKIEIYIKRFFKLIGMDSYSGKYSIYFEKFHFNNFYIKNLYGWLFKEDVIINGKNIQLEINNNSIKLINCPQRLDLTFCLKLKKDQTRDNDSSIFRRISDWLFKKIICLSNLLKRETYYPIAKFFKISSKIIVDFIYSFFKVDRTAQSNILLYYLNPVTNYELEKIEIFTLCDFIMSFIFGSRKMKIVIMNDDKYINLEINLFFEYGFVFNIAYDIPSMLFFLVSRYFSCIFRYLYLLSCLCFSKIFLSICFSISYLQLLINRIFEGVKYIIAKYNCQSNIQ</sequence>
<gene>
    <name evidence="2" type="ORF">TCON_1963</name>
</gene>
<evidence type="ECO:0000313" key="3">
    <source>
        <dbReference type="Proteomes" id="UP001516464"/>
    </source>
</evidence>
<feature type="transmembrane region" description="Helical" evidence="1">
    <location>
        <begin position="1173"/>
        <end position="1196"/>
    </location>
</feature>
<comment type="caution">
    <text evidence="2">The sequence shown here is derived from an EMBL/GenBank/DDBJ whole genome shotgun (WGS) entry which is preliminary data.</text>
</comment>
<keyword evidence="3" id="KW-1185">Reference proteome</keyword>
<keyword evidence="1" id="KW-0472">Membrane</keyword>
<evidence type="ECO:0000256" key="1">
    <source>
        <dbReference type="SAM" id="Phobius"/>
    </source>
</evidence>
<proteinExistence type="predicted"/>
<keyword evidence="1" id="KW-1133">Transmembrane helix</keyword>
<organism evidence="2 3">
    <name type="scientific">Astathelohania contejeani</name>
    <dbReference type="NCBI Taxonomy" id="164912"/>
    <lineage>
        <taxon>Eukaryota</taxon>
        <taxon>Fungi</taxon>
        <taxon>Fungi incertae sedis</taxon>
        <taxon>Microsporidia</taxon>
        <taxon>Astathelohaniidae</taxon>
        <taxon>Astathelohania</taxon>
    </lineage>
</organism>
<name>A0ABQ7HXD2_9MICR</name>
<dbReference type="EMBL" id="SBIQ01000175">
    <property type="protein sequence ID" value="KAF7682818.1"/>
    <property type="molecule type" value="Genomic_DNA"/>
</dbReference>
<reference evidence="2 3" key="1">
    <citation type="submission" date="2019-01" db="EMBL/GenBank/DDBJ databases">
        <title>Genomes sequencing and comparative genomics of infectious freshwater microsporidia, Cucumispora dikerogammari and Thelohania contejeani.</title>
        <authorList>
            <person name="Cormier A."/>
            <person name="Giraud I."/>
            <person name="Wattier R."/>
            <person name="Teixeira M."/>
            <person name="Grandjean F."/>
            <person name="Rigaud T."/>
            <person name="Cordaux R."/>
        </authorList>
    </citation>
    <scope>NUCLEOTIDE SEQUENCE [LARGE SCALE GENOMIC DNA]</scope>
    <source>
        <strain evidence="2">T1</strain>
        <tissue evidence="2">Spores</tissue>
    </source>
</reference>